<reference evidence="1 2" key="1">
    <citation type="submission" date="2019-07" db="EMBL/GenBank/DDBJ databases">
        <title>Hymenobacter sp. straun FUR1 Genome sequencing and assembly.</title>
        <authorList>
            <person name="Chhetri G."/>
        </authorList>
    </citation>
    <scope>NUCLEOTIDE SEQUENCE [LARGE SCALE GENOMIC DNA]</scope>
    <source>
        <strain evidence="1 2">Fur1</strain>
    </source>
</reference>
<keyword evidence="2" id="KW-1185">Reference proteome</keyword>
<dbReference type="EMBL" id="VMRJ01000003">
    <property type="protein sequence ID" value="TVT40445.1"/>
    <property type="molecule type" value="Genomic_DNA"/>
</dbReference>
<organism evidence="1 2">
    <name type="scientific">Hymenobacter setariae</name>
    <dbReference type="NCBI Taxonomy" id="2594794"/>
    <lineage>
        <taxon>Bacteria</taxon>
        <taxon>Pseudomonadati</taxon>
        <taxon>Bacteroidota</taxon>
        <taxon>Cytophagia</taxon>
        <taxon>Cytophagales</taxon>
        <taxon>Hymenobacteraceae</taxon>
        <taxon>Hymenobacter</taxon>
    </lineage>
</organism>
<proteinExistence type="predicted"/>
<evidence type="ECO:0000313" key="1">
    <source>
        <dbReference type="EMBL" id="TVT40445.1"/>
    </source>
</evidence>
<sequence>MGLFNVLNVPVQCPHCGQEFEGRIQFKFGATRQLEYKLGDTLAWGYNENGKPNLPRVKVYGILENDECPRCGVAFEYQKDDEFDIVVECDVLKSFSSMADYGDYLVDSEAEGVYAVL</sequence>
<accession>A0A558BV93</accession>
<dbReference type="OrthoDB" id="674225at2"/>
<gene>
    <name evidence="1" type="ORF">FNT36_13270</name>
</gene>
<dbReference type="AlphaFoldDB" id="A0A558BV93"/>
<dbReference type="Proteomes" id="UP000317624">
    <property type="component" value="Unassembled WGS sequence"/>
</dbReference>
<protein>
    <submittedName>
        <fullName evidence="1">Uncharacterized protein</fullName>
    </submittedName>
</protein>
<dbReference type="RefSeq" id="WP_144848368.1">
    <property type="nucleotide sequence ID" value="NZ_VMRJ01000003.1"/>
</dbReference>
<evidence type="ECO:0000313" key="2">
    <source>
        <dbReference type="Proteomes" id="UP000317624"/>
    </source>
</evidence>
<name>A0A558BV93_9BACT</name>
<comment type="caution">
    <text evidence="1">The sequence shown here is derived from an EMBL/GenBank/DDBJ whole genome shotgun (WGS) entry which is preliminary data.</text>
</comment>